<protein>
    <submittedName>
        <fullName evidence="2">Uncharacterized protein</fullName>
    </submittedName>
</protein>
<organism evidence="2 3">
    <name type="scientific">Halolamina salina</name>
    <dbReference type="NCBI Taxonomy" id="1220023"/>
    <lineage>
        <taxon>Archaea</taxon>
        <taxon>Methanobacteriati</taxon>
        <taxon>Methanobacteriota</taxon>
        <taxon>Stenosarchaea group</taxon>
        <taxon>Halobacteria</taxon>
        <taxon>Halobacteriales</taxon>
        <taxon>Haloferacaceae</taxon>
    </lineage>
</organism>
<dbReference type="RefSeq" id="WP_379730425.1">
    <property type="nucleotide sequence ID" value="NZ_JBHSWZ010000003.1"/>
</dbReference>
<comment type="caution">
    <text evidence="2">The sequence shown here is derived from an EMBL/GenBank/DDBJ whole genome shotgun (WGS) entry which is preliminary data.</text>
</comment>
<keyword evidence="1" id="KW-0472">Membrane</keyword>
<name>A0ABD6B9A4_9EURY</name>
<keyword evidence="1" id="KW-0812">Transmembrane</keyword>
<dbReference type="Proteomes" id="UP001597111">
    <property type="component" value="Unassembled WGS sequence"/>
</dbReference>
<evidence type="ECO:0000313" key="2">
    <source>
        <dbReference type="EMBL" id="MFD1527058.1"/>
    </source>
</evidence>
<keyword evidence="3" id="KW-1185">Reference proteome</keyword>
<evidence type="ECO:0000313" key="3">
    <source>
        <dbReference type="Proteomes" id="UP001597111"/>
    </source>
</evidence>
<proteinExistence type="predicted"/>
<gene>
    <name evidence="2" type="ORF">ACFR9S_12260</name>
</gene>
<sequence>MEKFANDPDGYIRGVVLSIFVGGILGLVSAVVGSGINVISTIRGVLLGGGSEIASQLGKIGDMFVSVAVDTPISAIGGIAESAGVFAPLVSALIFAAVAAITAALLYATYRLVVIIT</sequence>
<dbReference type="AlphaFoldDB" id="A0ABD6B9A4"/>
<evidence type="ECO:0000256" key="1">
    <source>
        <dbReference type="SAM" id="Phobius"/>
    </source>
</evidence>
<keyword evidence="1" id="KW-1133">Transmembrane helix</keyword>
<feature type="transmembrane region" description="Helical" evidence="1">
    <location>
        <begin position="12"/>
        <end position="39"/>
    </location>
</feature>
<dbReference type="EMBL" id="JBHUDH010000143">
    <property type="protein sequence ID" value="MFD1527058.1"/>
    <property type="molecule type" value="Genomic_DNA"/>
</dbReference>
<feature type="transmembrane region" description="Helical" evidence="1">
    <location>
        <begin position="86"/>
        <end position="108"/>
    </location>
</feature>
<accession>A0ABD6B9A4</accession>
<reference evidence="2 3" key="1">
    <citation type="journal article" date="2019" name="Int. J. Syst. Evol. Microbiol.">
        <title>The Global Catalogue of Microorganisms (GCM) 10K type strain sequencing project: providing services to taxonomists for standard genome sequencing and annotation.</title>
        <authorList>
            <consortium name="The Broad Institute Genomics Platform"/>
            <consortium name="The Broad Institute Genome Sequencing Center for Infectious Disease"/>
            <person name="Wu L."/>
            <person name="Ma J."/>
        </authorList>
    </citation>
    <scope>NUCLEOTIDE SEQUENCE [LARGE SCALE GENOMIC DNA]</scope>
    <source>
        <strain evidence="2 3">CGMCC 1.12285</strain>
    </source>
</reference>